<organism evidence="1 2">
    <name type="scientific">Kalanchoe fedtschenkoi</name>
    <name type="common">Lavender scallops</name>
    <name type="synonym">South American air plant</name>
    <dbReference type="NCBI Taxonomy" id="63787"/>
    <lineage>
        <taxon>Eukaryota</taxon>
        <taxon>Viridiplantae</taxon>
        <taxon>Streptophyta</taxon>
        <taxon>Embryophyta</taxon>
        <taxon>Tracheophyta</taxon>
        <taxon>Spermatophyta</taxon>
        <taxon>Magnoliopsida</taxon>
        <taxon>eudicotyledons</taxon>
        <taxon>Gunneridae</taxon>
        <taxon>Pentapetalae</taxon>
        <taxon>Saxifragales</taxon>
        <taxon>Crassulaceae</taxon>
        <taxon>Kalanchoe</taxon>
    </lineage>
</organism>
<accession>A0A7N0VDV2</accession>
<dbReference type="Proteomes" id="UP000594263">
    <property type="component" value="Unplaced"/>
</dbReference>
<proteinExistence type="predicted"/>
<dbReference type="Gramene" id="Kaladp0520s0018.1.v1.1">
    <property type="protein sequence ID" value="Kaladp0520s0018.1.v1.1.CDS.1"/>
    <property type="gene ID" value="Kaladp0520s0018.v1.1"/>
</dbReference>
<dbReference type="AlphaFoldDB" id="A0A7N0VDV2"/>
<keyword evidence="2" id="KW-1185">Reference proteome</keyword>
<dbReference type="EnsemblPlants" id="Kaladp0520s0018.1.v1.1">
    <property type="protein sequence ID" value="Kaladp0520s0018.1.v1.1.CDS.1"/>
    <property type="gene ID" value="Kaladp0520s0018.v1.1"/>
</dbReference>
<reference evidence="1" key="1">
    <citation type="submission" date="2021-01" db="UniProtKB">
        <authorList>
            <consortium name="EnsemblPlants"/>
        </authorList>
    </citation>
    <scope>IDENTIFICATION</scope>
</reference>
<sequence length="70" mass="7825">MLLLSLSLKGKKMLSVQPVTSTKQHGNSPGIAVRAVADTLQRVGIFQLKKYWPENFMLHSGHFTIKSVFI</sequence>
<evidence type="ECO:0000313" key="2">
    <source>
        <dbReference type="Proteomes" id="UP000594263"/>
    </source>
</evidence>
<name>A0A7N0VDV2_KALFE</name>
<evidence type="ECO:0000313" key="1">
    <source>
        <dbReference type="EnsemblPlants" id="Kaladp0520s0018.1.v1.1.CDS.1"/>
    </source>
</evidence>
<protein>
    <submittedName>
        <fullName evidence="1">Uncharacterized protein</fullName>
    </submittedName>
</protein>